<comment type="caution">
    <text evidence="1">The sequence shown here is derived from an EMBL/GenBank/DDBJ whole genome shotgun (WGS) entry which is preliminary data.</text>
</comment>
<dbReference type="Proteomes" id="UP000022082">
    <property type="component" value="Unassembled WGS sequence"/>
</dbReference>
<gene>
    <name evidence="1" type="ORF">M136_4670</name>
</gene>
<name>A0A016ACQ2_BACFG</name>
<evidence type="ECO:0000313" key="2">
    <source>
        <dbReference type="Proteomes" id="UP000022082"/>
    </source>
</evidence>
<organism evidence="1 2">
    <name type="scientific">Bacteroides fragilis str. S36L11</name>
    <dbReference type="NCBI Taxonomy" id="1339327"/>
    <lineage>
        <taxon>Bacteria</taxon>
        <taxon>Pseudomonadati</taxon>
        <taxon>Bacteroidota</taxon>
        <taxon>Bacteroidia</taxon>
        <taxon>Bacteroidales</taxon>
        <taxon>Bacteroidaceae</taxon>
        <taxon>Bacteroides</taxon>
    </lineage>
</organism>
<evidence type="ECO:0000313" key="1">
    <source>
        <dbReference type="EMBL" id="EXZ26236.1"/>
    </source>
</evidence>
<dbReference type="PATRIC" id="fig|1339327.3.peg.5148"/>
<accession>A0A016ACQ2</accession>
<protein>
    <submittedName>
        <fullName evidence="1">Uncharacterized protein</fullName>
    </submittedName>
</protein>
<proteinExistence type="predicted"/>
<sequence>MLLPLLLNEEGFRKDKMPSYTLSSFYFVLVFPVSAFG</sequence>
<dbReference type="EMBL" id="JGDJ01000293">
    <property type="protein sequence ID" value="EXZ26236.1"/>
    <property type="molecule type" value="Genomic_DNA"/>
</dbReference>
<reference evidence="1 2" key="1">
    <citation type="submission" date="2014-02" db="EMBL/GenBank/DDBJ databases">
        <authorList>
            <person name="Sears C."/>
            <person name="Carroll K."/>
            <person name="Sack B.R."/>
            <person name="Qadri F."/>
            <person name="Myers L.L."/>
            <person name="Chung G.-T."/>
            <person name="Escheverria P."/>
            <person name="Fraser C.M."/>
            <person name="Sadzewicz L."/>
            <person name="Shefchek K.A."/>
            <person name="Tallon L."/>
            <person name="Das S.P."/>
            <person name="Daugherty S."/>
            <person name="Mongodin E.F."/>
        </authorList>
    </citation>
    <scope>NUCLEOTIDE SEQUENCE [LARGE SCALE GENOMIC DNA]</scope>
    <source>
        <strain evidence="1 2">S36L11</strain>
    </source>
</reference>
<dbReference type="AlphaFoldDB" id="A0A016ACQ2"/>